<evidence type="ECO:0000313" key="1">
    <source>
        <dbReference type="EMBL" id="GFU55702.1"/>
    </source>
</evidence>
<evidence type="ECO:0000313" key="2">
    <source>
        <dbReference type="Proteomes" id="UP000887013"/>
    </source>
</evidence>
<dbReference type="AlphaFoldDB" id="A0A8X6R3P6"/>
<comment type="caution">
    <text evidence="1">The sequence shown here is derived from an EMBL/GenBank/DDBJ whole genome shotgun (WGS) entry which is preliminary data.</text>
</comment>
<organism evidence="1 2">
    <name type="scientific">Nephila pilipes</name>
    <name type="common">Giant wood spider</name>
    <name type="synonym">Nephila maculata</name>
    <dbReference type="NCBI Taxonomy" id="299642"/>
    <lineage>
        <taxon>Eukaryota</taxon>
        <taxon>Metazoa</taxon>
        <taxon>Ecdysozoa</taxon>
        <taxon>Arthropoda</taxon>
        <taxon>Chelicerata</taxon>
        <taxon>Arachnida</taxon>
        <taxon>Araneae</taxon>
        <taxon>Araneomorphae</taxon>
        <taxon>Entelegynae</taxon>
        <taxon>Araneoidea</taxon>
        <taxon>Nephilidae</taxon>
        <taxon>Nephila</taxon>
    </lineage>
</organism>
<proteinExistence type="predicted"/>
<dbReference type="Proteomes" id="UP000887013">
    <property type="component" value="Unassembled WGS sequence"/>
</dbReference>
<gene>
    <name evidence="1" type="ORF">NPIL_50531</name>
</gene>
<dbReference type="EMBL" id="BMAW01039401">
    <property type="protein sequence ID" value="GFU55702.1"/>
    <property type="molecule type" value="Genomic_DNA"/>
</dbReference>
<keyword evidence="2" id="KW-1185">Reference proteome</keyword>
<accession>A0A8X6R3P6</accession>
<reference evidence="1" key="1">
    <citation type="submission" date="2020-08" db="EMBL/GenBank/DDBJ databases">
        <title>Multicomponent nature underlies the extraordinary mechanical properties of spider dragline silk.</title>
        <authorList>
            <person name="Kono N."/>
            <person name="Nakamura H."/>
            <person name="Mori M."/>
            <person name="Yoshida Y."/>
            <person name="Ohtoshi R."/>
            <person name="Malay A.D."/>
            <person name="Moran D.A.P."/>
            <person name="Tomita M."/>
            <person name="Numata K."/>
            <person name="Arakawa K."/>
        </authorList>
    </citation>
    <scope>NUCLEOTIDE SEQUENCE</scope>
</reference>
<protein>
    <submittedName>
        <fullName evidence="1">Uncharacterized protein</fullName>
    </submittedName>
</protein>
<sequence>MPEEAFKKSVLPSEEECATFIEAIKKKQLRVLLKVKKQLRVFAQSATKQAVQVESPKKKGRVTPSL</sequence>
<name>A0A8X6R3P6_NEPPI</name>